<comment type="caution">
    <text evidence="7">The sequence shown here is derived from an EMBL/GenBank/DDBJ whole genome shotgun (WGS) entry which is preliminary data.</text>
</comment>
<name>A0A011NT74_9PROT</name>
<proteinExistence type="inferred from homology"/>
<evidence type="ECO:0000256" key="5">
    <source>
        <dbReference type="SAM" id="Phobius"/>
    </source>
</evidence>
<sequence>MKQLSLKRSLSSLAVLIGALLVAGNVVVWRSSNAMAVAADEAARAEQAIRLFKDSRYHVVQIQQFLTDAAAVGEATFSEAGEHRTQALDHIDRLATVVPERQADLRQLGDAVRRLYESGERMVHAYVGQGREAGNALMKGDAGFDSSAASAAAALASLAGELEATAAGARARADATRERMLHSSLGVGVVTLLCVVASFVGLARMLLRLLGGEPAAAVTAVSRLAAGDLTQALQRHPNERGSLLADIGAMQAGLRETVSAIRNGSQEVLGAAAKLAAEAAHGVAGSRAQSEAATAMSSSVEQMARAVMQTADFACSVRQHGDEAETRAQQGGDEVRAVSADIARVADSVRLASGLIVALGDETQRITAITETIREIAEQTNLLALNAAIEAARAGEQGRGFAVVADEVRKLAERTAGSTREISAMIEAIGARSKEAAAGMQQSLLAVDQSVAQAQRAFASMTTARERLAGLAQEVNEITGAIEEQRVTSSAIAVSVQQVAQMADEGRHSLGTIAGSASRLEQLSRELDQVVGRFRL</sequence>
<dbReference type="GO" id="GO:0006935">
    <property type="term" value="P:chemotaxis"/>
    <property type="evidence" value="ECO:0007669"/>
    <property type="project" value="UniProtKB-ARBA"/>
</dbReference>
<protein>
    <recommendedName>
        <fullName evidence="6">Methyl-accepting transducer domain-containing protein</fullName>
    </recommendedName>
</protein>
<evidence type="ECO:0000256" key="3">
    <source>
        <dbReference type="ARBA" id="ARBA00029447"/>
    </source>
</evidence>
<dbReference type="PANTHER" id="PTHR32089">
    <property type="entry name" value="METHYL-ACCEPTING CHEMOTAXIS PROTEIN MCPB"/>
    <property type="match status" value="1"/>
</dbReference>
<dbReference type="GO" id="GO:0007165">
    <property type="term" value="P:signal transduction"/>
    <property type="evidence" value="ECO:0007669"/>
    <property type="project" value="UniProtKB-KW"/>
</dbReference>
<dbReference type="FunFam" id="1.10.287.950:FF:000001">
    <property type="entry name" value="Methyl-accepting chemotaxis sensory transducer"/>
    <property type="match status" value="1"/>
</dbReference>
<evidence type="ECO:0000256" key="4">
    <source>
        <dbReference type="PROSITE-ProRule" id="PRU00284"/>
    </source>
</evidence>
<keyword evidence="2 4" id="KW-0807">Transducer</keyword>
<dbReference type="PATRIC" id="fig|1454001.3.peg.1756"/>
<organism evidence="7 8">
    <name type="scientific">Candidatus Accumulibacter adjunctus</name>
    <dbReference type="NCBI Taxonomy" id="1454001"/>
    <lineage>
        <taxon>Bacteria</taxon>
        <taxon>Pseudomonadati</taxon>
        <taxon>Pseudomonadota</taxon>
        <taxon>Betaproteobacteria</taxon>
        <taxon>Candidatus Accumulibacter</taxon>
    </lineage>
</organism>
<comment type="subcellular location">
    <subcellularLocation>
        <location evidence="1">Membrane</location>
    </subcellularLocation>
</comment>
<evidence type="ECO:0000313" key="7">
    <source>
        <dbReference type="EMBL" id="EXI67787.1"/>
    </source>
</evidence>
<keyword evidence="5" id="KW-1133">Transmembrane helix</keyword>
<dbReference type="SUPFAM" id="SSF58104">
    <property type="entry name" value="Methyl-accepting chemotaxis protein (MCP) signaling domain"/>
    <property type="match status" value="1"/>
</dbReference>
<feature type="domain" description="Methyl-accepting transducer" evidence="6">
    <location>
        <begin position="264"/>
        <end position="500"/>
    </location>
</feature>
<feature type="transmembrane region" description="Helical" evidence="5">
    <location>
        <begin position="185"/>
        <end position="207"/>
    </location>
</feature>
<evidence type="ECO:0000259" key="6">
    <source>
        <dbReference type="PROSITE" id="PS50111"/>
    </source>
</evidence>
<comment type="similarity">
    <text evidence="3">Belongs to the methyl-accepting chemotaxis (MCP) protein family.</text>
</comment>
<dbReference type="AlphaFoldDB" id="A0A011NT74"/>
<dbReference type="EMBL" id="JFAX01000008">
    <property type="protein sequence ID" value="EXI67787.1"/>
    <property type="molecule type" value="Genomic_DNA"/>
</dbReference>
<keyword evidence="5" id="KW-0472">Membrane</keyword>
<dbReference type="STRING" id="1454001.AW08_01728"/>
<dbReference type="SMART" id="SM00283">
    <property type="entry name" value="MA"/>
    <property type="match status" value="1"/>
</dbReference>
<keyword evidence="8" id="KW-1185">Reference proteome</keyword>
<dbReference type="GO" id="GO:0016020">
    <property type="term" value="C:membrane"/>
    <property type="evidence" value="ECO:0007669"/>
    <property type="project" value="UniProtKB-SubCell"/>
</dbReference>
<dbReference type="PROSITE" id="PS50111">
    <property type="entry name" value="CHEMOTAXIS_TRANSDUC_2"/>
    <property type="match status" value="1"/>
</dbReference>
<dbReference type="InterPro" id="IPR004089">
    <property type="entry name" value="MCPsignal_dom"/>
</dbReference>
<gene>
    <name evidence="7" type="ORF">AW08_01728</name>
</gene>
<dbReference type="PANTHER" id="PTHR32089:SF112">
    <property type="entry name" value="LYSOZYME-LIKE PROTEIN-RELATED"/>
    <property type="match status" value="1"/>
</dbReference>
<evidence type="ECO:0000256" key="1">
    <source>
        <dbReference type="ARBA" id="ARBA00004370"/>
    </source>
</evidence>
<dbReference type="Pfam" id="PF00015">
    <property type="entry name" value="MCPsignal"/>
    <property type="match status" value="1"/>
</dbReference>
<evidence type="ECO:0000256" key="2">
    <source>
        <dbReference type="ARBA" id="ARBA00023224"/>
    </source>
</evidence>
<accession>A0A011NT74</accession>
<dbReference type="Proteomes" id="UP000020218">
    <property type="component" value="Unassembled WGS sequence"/>
</dbReference>
<keyword evidence="5" id="KW-0812">Transmembrane</keyword>
<evidence type="ECO:0000313" key="8">
    <source>
        <dbReference type="Proteomes" id="UP000020218"/>
    </source>
</evidence>
<reference evidence="7" key="1">
    <citation type="submission" date="2014-02" db="EMBL/GenBank/DDBJ databases">
        <title>Expanding our view of genomic diversity in Candidatus Accumulibacter clades.</title>
        <authorList>
            <person name="Skennerton C.T."/>
            <person name="Barr J.J."/>
            <person name="Slater F.R."/>
            <person name="Bond P.L."/>
            <person name="Tyson G.W."/>
        </authorList>
    </citation>
    <scope>NUCLEOTIDE SEQUENCE [LARGE SCALE GENOMIC DNA]</scope>
</reference>
<dbReference type="Gene3D" id="1.10.287.950">
    <property type="entry name" value="Methyl-accepting chemotaxis protein"/>
    <property type="match status" value="1"/>
</dbReference>